<protein>
    <submittedName>
        <fullName evidence="3">RNA-directed DNA polymerase, eukaryota</fullName>
    </submittedName>
</protein>
<dbReference type="SUPFAM" id="SSF56219">
    <property type="entry name" value="DNase I-like"/>
    <property type="match status" value="1"/>
</dbReference>
<feature type="region of interest" description="Disordered" evidence="1">
    <location>
        <begin position="1"/>
        <end position="34"/>
    </location>
</feature>
<reference evidence="3" key="1">
    <citation type="journal article" date="2022" name="Int. J. Mol. Sci.">
        <title>Draft Genome of Tanacetum Coccineum: Genomic Comparison of Closely Related Tanacetum-Family Plants.</title>
        <authorList>
            <person name="Yamashiro T."/>
            <person name="Shiraishi A."/>
            <person name="Nakayama K."/>
            <person name="Satake H."/>
        </authorList>
    </citation>
    <scope>NUCLEOTIDE SEQUENCE</scope>
</reference>
<feature type="compositionally biased region" description="Acidic residues" evidence="1">
    <location>
        <begin position="14"/>
        <end position="26"/>
    </location>
</feature>
<dbReference type="Pfam" id="PF13966">
    <property type="entry name" value="zf-RVT"/>
    <property type="match status" value="1"/>
</dbReference>
<dbReference type="InterPro" id="IPR005135">
    <property type="entry name" value="Endo/exonuclease/phosphatase"/>
</dbReference>
<dbReference type="InterPro" id="IPR026960">
    <property type="entry name" value="RVT-Znf"/>
</dbReference>
<dbReference type="Pfam" id="PF14529">
    <property type="entry name" value="Exo_endo_phos_2"/>
    <property type="match status" value="1"/>
</dbReference>
<dbReference type="PROSITE" id="PS50878">
    <property type="entry name" value="RT_POL"/>
    <property type="match status" value="1"/>
</dbReference>
<evidence type="ECO:0000259" key="2">
    <source>
        <dbReference type="PROSITE" id="PS50878"/>
    </source>
</evidence>
<dbReference type="Pfam" id="PF00078">
    <property type="entry name" value="RVT_1"/>
    <property type="match status" value="1"/>
</dbReference>
<dbReference type="InterPro" id="IPR043502">
    <property type="entry name" value="DNA/RNA_pol_sf"/>
</dbReference>
<comment type="caution">
    <text evidence="3">The sequence shown here is derived from an EMBL/GenBank/DDBJ whole genome shotgun (WGS) entry which is preliminary data.</text>
</comment>
<keyword evidence="3" id="KW-0808">Transferase</keyword>
<dbReference type="Pfam" id="PF07911">
    <property type="entry name" value="DUF1677"/>
    <property type="match status" value="1"/>
</dbReference>
<feature type="compositionally biased region" description="Basic and acidic residues" evidence="1">
    <location>
        <begin position="1"/>
        <end position="13"/>
    </location>
</feature>
<evidence type="ECO:0000313" key="3">
    <source>
        <dbReference type="EMBL" id="GJT04038.1"/>
    </source>
</evidence>
<keyword evidence="3" id="KW-0695">RNA-directed DNA polymerase</keyword>
<dbReference type="Gene3D" id="3.60.10.10">
    <property type="entry name" value="Endonuclease/exonuclease/phosphatase"/>
    <property type="match status" value="1"/>
</dbReference>
<evidence type="ECO:0000313" key="4">
    <source>
        <dbReference type="Proteomes" id="UP001151760"/>
    </source>
</evidence>
<keyword evidence="3" id="KW-0548">Nucleotidyltransferase</keyword>
<evidence type="ECO:0000256" key="1">
    <source>
        <dbReference type="SAM" id="MobiDB-lite"/>
    </source>
</evidence>
<dbReference type="PANTHER" id="PTHR33116:SF77">
    <property type="entry name" value="RNA-DIRECTED DNA POLYMERASE"/>
    <property type="match status" value="1"/>
</dbReference>
<name>A0ABQ5AS75_9ASTR</name>
<sequence length="1277" mass="145660">MKKTKEGDKKFVNDFEEEKLNEDDGDSNNSNLKENVDESASFGRFKKSVAPSLEGSFMCLTEEVVKVGQTMGYNMDGVINNLSDIIESQGASINKVNFLAIQETKMEEIDLFSVRRGVWLLNGIDLMIIAVYAPHDPRDKRMLWDYLAHVINQWQGEVVIMGDFNEVRVKSDRFGTNFNVLGANIFNSFINSTGLEEVHLGGSAFTWCHKSATKMSKLDRFFVSNNLLNIFPHISGITLDRFLSDHRPILLRESAHDYGPVPFRFFHHWIHLEGFNDFVTSTWNSAPSVDSNGMRNLAGKLKFLKAHIKIWIKDNKSETVSTIANLKKELNQLDAVIDKGTGTEVEAEKRMEVLAALRNIDHIHSMDLAQKAKIKWSIEGDENSNFFHGILNKKRNQMNIRGITIDGVWKEQPNDVKQEFLSHFQDRFAKPSERRANIDMRFPKTISEDQSQDLEREVSKQEIKTAVWGCGTDKSPGPDGFSFGFYRHFWPVIEHDVYMAVNHFFIHGEIPPGCNSSFIALIPKVPDANLVKDFRPISLIGSIYKIIAKILSNRLVNVLGDIVNEVQSAFIAERQMLDGPFILNEILQWCTKKKKKTLIFKVDFEKAFDSIRWDFLDDVLKEFGFRCKWRNWIQSCLTSSKGSILVNGCPTNEFQFYKGLKQGDPLSPFLFILVMESLHLSFQRIVNAGMFKGIVLDQSLCLSHMFYADDAIFLGEWSDGNISTLIHVLKCFFHASGLKINLNKSKIMGINVESAQVIQAAAKLGCLVLKCPFYYLGTRVGGSMTRVQAWQEIVEKVKSRLSKWKSKTLSIGGRLTLLKSVLGSIPVFHMSIFKVPSKVLHILESIRSHFFNGHDPGSKKASWVKWNNVLTDKKRGGLGVSSLFALNRGLMIKWVWKFLSQKDSLWTKVIVAIHGVGGKIHSEWTSTGKSCWLSILSEVRSLQRKGMYVFDYLTHKMGNGESTKFWLDHWHTRGIFKDIFPRLYALESSKDVTVSSKIGDTSLVCSFRRIPRGGIEQNQFDSLVELVRSVTIVPSADRWNWNLESTGIFSVASARRRIDEICLPNIGEETRWVKCVPIKINVLAWKIKTDALPTRFNISRRGIDIQDMSCPICDNAIESTDHLFFRCGLVRDIANKVLSWWNLDHANLNSYAEWKSWLVSIRMDSKLKKMFEGIRERYNGKWICGLCGEAIKDEIARGEKLISTKEAMTRLMNFCKESKLSNKMTEPTIHLIAAMRQIMLRSLDSPRALRSMPNSPLRSTDKIKLSRSDSWYCKSFA</sequence>
<dbReference type="GO" id="GO:0003964">
    <property type="term" value="F:RNA-directed DNA polymerase activity"/>
    <property type="evidence" value="ECO:0007669"/>
    <property type="project" value="UniProtKB-KW"/>
</dbReference>
<reference evidence="3" key="2">
    <citation type="submission" date="2022-01" db="EMBL/GenBank/DDBJ databases">
        <authorList>
            <person name="Yamashiro T."/>
            <person name="Shiraishi A."/>
            <person name="Satake H."/>
            <person name="Nakayama K."/>
        </authorList>
    </citation>
    <scope>NUCLEOTIDE SEQUENCE</scope>
</reference>
<dbReference type="InterPro" id="IPR000477">
    <property type="entry name" value="RT_dom"/>
</dbReference>
<gene>
    <name evidence="3" type="ORF">Tco_0838500</name>
</gene>
<dbReference type="InterPro" id="IPR012876">
    <property type="entry name" value="DUF1677_pln"/>
</dbReference>
<dbReference type="Proteomes" id="UP001151760">
    <property type="component" value="Unassembled WGS sequence"/>
</dbReference>
<dbReference type="EMBL" id="BQNB010012477">
    <property type="protein sequence ID" value="GJT04038.1"/>
    <property type="molecule type" value="Genomic_DNA"/>
</dbReference>
<organism evidence="3 4">
    <name type="scientific">Tanacetum coccineum</name>
    <dbReference type="NCBI Taxonomy" id="301880"/>
    <lineage>
        <taxon>Eukaryota</taxon>
        <taxon>Viridiplantae</taxon>
        <taxon>Streptophyta</taxon>
        <taxon>Embryophyta</taxon>
        <taxon>Tracheophyta</taxon>
        <taxon>Spermatophyta</taxon>
        <taxon>Magnoliopsida</taxon>
        <taxon>eudicotyledons</taxon>
        <taxon>Gunneridae</taxon>
        <taxon>Pentapetalae</taxon>
        <taxon>asterids</taxon>
        <taxon>campanulids</taxon>
        <taxon>Asterales</taxon>
        <taxon>Asteraceae</taxon>
        <taxon>Asteroideae</taxon>
        <taxon>Anthemideae</taxon>
        <taxon>Anthemidinae</taxon>
        <taxon>Tanacetum</taxon>
    </lineage>
</organism>
<keyword evidence="4" id="KW-1185">Reference proteome</keyword>
<feature type="domain" description="Reverse transcriptase" evidence="2">
    <location>
        <begin position="503"/>
        <end position="780"/>
    </location>
</feature>
<dbReference type="CDD" id="cd01650">
    <property type="entry name" value="RT_nLTR_like"/>
    <property type="match status" value="1"/>
</dbReference>
<dbReference type="InterPro" id="IPR036691">
    <property type="entry name" value="Endo/exonu/phosph_ase_sf"/>
</dbReference>
<proteinExistence type="predicted"/>
<accession>A0ABQ5AS75</accession>
<dbReference type="SUPFAM" id="SSF56672">
    <property type="entry name" value="DNA/RNA polymerases"/>
    <property type="match status" value="1"/>
</dbReference>
<dbReference type="PANTHER" id="PTHR33116">
    <property type="entry name" value="REVERSE TRANSCRIPTASE ZINC-BINDING DOMAIN-CONTAINING PROTEIN-RELATED-RELATED"/>
    <property type="match status" value="1"/>
</dbReference>